<name>A0ABN2BJQ7_9ACTN</name>
<gene>
    <name evidence="1" type="ORF">GCM10009788_51250</name>
</gene>
<dbReference type="EMBL" id="BAAAOR010000039">
    <property type="protein sequence ID" value="GAA1542408.1"/>
    <property type="molecule type" value="Genomic_DNA"/>
</dbReference>
<evidence type="ECO:0000313" key="2">
    <source>
        <dbReference type="Proteomes" id="UP001500842"/>
    </source>
</evidence>
<proteinExistence type="predicted"/>
<dbReference type="RefSeq" id="WP_141002797.1">
    <property type="nucleotide sequence ID" value="NZ_BAAAOR010000039.1"/>
</dbReference>
<evidence type="ECO:0000313" key="1">
    <source>
        <dbReference type="EMBL" id="GAA1542408.1"/>
    </source>
</evidence>
<organism evidence="1 2">
    <name type="scientific">Nocardioides humi</name>
    <dbReference type="NCBI Taxonomy" id="449461"/>
    <lineage>
        <taxon>Bacteria</taxon>
        <taxon>Bacillati</taxon>
        <taxon>Actinomycetota</taxon>
        <taxon>Actinomycetes</taxon>
        <taxon>Propionibacteriales</taxon>
        <taxon>Nocardioidaceae</taxon>
        <taxon>Nocardioides</taxon>
    </lineage>
</organism>
<accession>A0ABN2BJQ7</accession>
<reference evidence="1 2" key="1">
    <citation type="journal article" date="2019" name="Int. J. Syst. Evol. Microbiol.">
        <title>The Global Catalogue of Microorganisms (GCM) 10K type strain sequencing project: providing services to taxonomists for standard genome sequencing and annotation.</title>
        <authorList>
            <consortium name="The Broad Institute Genomics Platform"/>
            <consortium name="The Broad Institute Genome Sequencing Center for Infectious Disease"/>
            <person name="Wu L."/>
            <person name="Ma J."/>
        </authorList>
    </citation>
    <scope>NUCLEOTIDE SEQUENCE [LARGE SCALE GENOMIC DNA]</scope>
    <source>
        <strain evidence="1 2">JCM 14942</strain>
    </source>
</reference>
<sequence length="78" mass="8746">MTITTHRPDREARQQLADRLMLEYAGSVAPGQVLAAVLRADLLLAPYHATPAARLTLCETLVRSRLTERVARRRHRSG</sequence>
<protein>
    <submittedName>
        <fullName evidence="1">Uncharacterized protein</fullName>
    </submittedName>
</protein>
<dbReference type="Proteomes" id="UP001500842">
    <property type="component" value="Unassembled WGS sequence"/>
</dbReference>
<comment type="caution">
    <text evidence="1">The sequence shown here is derived from an EMBL/GenBank/DDBJ whole genome shotgun (WGS) entry which is preliminary data.</text>
</comment>
<keyword evidence="2" id="KW-1185">Reference proteome</keyword>